<organism evidence="2 3">
    <name type="scientific">Solea senegalensis</name>
    <name type="common">Senegalese sole</name>
    <dbReference type="NCBI Taxonomy" id="28829"/>
    <lineage>
        <taxon>Eukaryota</taxon>
        <taxon>Metazoa</taxon>
        <taxon>Chordata</taxon>
        <taxon>Craniata</taxon>
        <taxon>Vertebrata</taxon>
        <taxon>Euteleostomi</taxon>
        <taxon>Actinopterygii</taxon>
        <taxon>Neopterygii</taxon>
        <taxon>Teleostei</taxon>
        <taxon>Neoteleostei</taxon>
        <taxon>Acanthomorphata</taxon>
        <taxon>Carangaria</taxon>
        <taxon>Pleuronectiformes</taxon>
        <taxon>Pleuronectoidei</taxon>
        <taxon>Soleidae</taxon>
        <taxon>Solea</taxon>
    </lineage>
</organism>
<dbReference type="InterPro" id="IPR050934">
    <property type="entry name" value="ITIH"/>
</dbReference>
<feature type="domain" description="VWFA" evidence="1">
    <location>
        <begin position="78"/>
        <end position="124"/>
    </location>
</feature>
<dbReference type="EMBL" id="JAGKHQ010000538">
    <property type="protein sequence ID" value="KAG7467684.1"/>
    <property type="molecule type" value="Genomic_DNA"/>
</dbReference>
<sequence>MIRDLEVLPLRNGASAQKISVKPETPVATEISNEKNVCRITFSPNIVQQAKISTSGMLGDFLVRYDVQRDMGIGDIQNVVFVIDTSASMLGKKIRQTKDALFTILKDLRPEDHFNFISFSSKVKVWQPGRLVPVTPLTVRDAKKFIFTLVPSGGETFRTWSYTNTGLCLDRT</sequence>
<evidence type="ECO:0000313" key="3">
    <source>
        <dbReference type="Proteomes" id="UP000693946"/>
    </source>
</evidence>
<reference evidence="2 3" key="1">
    <citation type="journal article" date="2021" name="Sci. Rep.">
        <title>Chromosome anchoring in Senegalese sole (Solea senegalensis) reveals sex-associated markers and genome rearrangements in flatfish.</title>
        <authorList>
            <person name="Guerrero-Cozar I."/>
            <person name="Gomez-Garrido J."/>
            <person name="Berbel C."/>
            <person name="Martinez-Blanch J.F."/>
            <person name="Alioto T."/>
            <person name="Claros M.G."/>
            <person name="Gagnaire P.A."/>
            <person name="Manchado M."/>
        </authorList>
    </citation>
    <scope>NUCLEOTIDE SEQUENCE [LARGE SCALE GENOMIC DNA]</scope>
    <source>
        <strain evidence="2">Sse05_10M</strain>
    </source>
</reference>
<keyword evidence="3" id="KW-1185">Reference proteome</keyword>
<proteinExistence type="predicted"/>
<dbReference type="PANTHER" id="PTHR10338">
    <property type="entry name" value="INTER-ALPHA-TRYPSIN INHIBITOR HEAVY CHAIN FAMILY MEMBER"/>
    <property type="match status" value="1"/>
</dbReference>
<evidence type="ECO:0000313" key="2">
    <source>
        <dbReference type="EMBL" id="KAG7467684.1"/>
    </source>
</evidence>
<dbReference type="Proteomes" id="UP000693946">
    <property type="component" value="Unassembled WGS sequence"/>
</dbReference>
<accession>A0AAV6PKI5</accession>
<dbReference type="PANTHER" id="PTHR10338:SF62">
    <property type="entry name" value="INTER-ALPHA-TRYPSIN INHIBITOR HEAVY CHAIN H5"/>
    <property type="match status" value="1"/>
</dbReference>
<protein>
    <recommendedName>
        <fullName evidence="1">VWFA domain-containing protein</fullName>
    </recommendedName>
</protein>
<dbReference type="PROSITE" id="PS50234">
    <property type="entry name" value="VWFA"/>
    <property type="match status" value="1"/>
</dbReference>
<dbReference type="AlphaFoldDB" id="A0AAV6PKI5"/>
<dbReference type="InterPro" id="IPR002035">
    <property type="entry name" value="VWF_A"/>
</dbReference>
<name>A0AAV6PKI5_SOLSE</name>
<evidence type="ECO:0000259" key="1">
    <source>
        <dbReference type="PROSITE" id="PS50234"/>
    </source>
</evidence>
<dbReference type="Pfam" id="PF13768">
    <property type="entry name" value="VWA_3"/>
    <property type="match status" value="1"/>
</dbReference>
<gene>
    <name evidence="2" type="ORF">JOB18_033667</name>
</gene>
<comment type="caution">
    <text evidence="2">The sequence shown here is derived from an EMBL/GenBank/DDBJ whole genome shotgun (WGS) entry which is preliminary data.</text>
</comment>